<comment type="caution">
    <text evidence="7">The sequence shown here is derived from an EMBL/GenBank/DDBJ whole genome shotgun (WGS) entry which is preliminary data.</text>
</comment>
<dbReference type="InterPro" id="IPR036236">
    <property type="entry name" value="Znf_C2H2_sf"/>
</dbReference>
<keyword evidence="8" id="KW-1185">Reference proteome</keyword>
<dbReference type="Proteomes" id="UP001190700">
    <property type="component" value="Unassembled WGS sequence"/>
</dbReference>
<dbReference type="AlphaFoldDB" id="A0AAE0FP38"/>
<organism evidence="7 8">
    <name type="scientific">Cymbomonas tetramitiformis</name>
    <dbReference type="NCBI Taxonomy" id="36881"/>
    <lineage>
        <taxon>Eukaryota</taxon>
        <taxon>Viridiplantae</taxon>
        <taxon>Chlorophyta</taxon>
        <taxon>Pyramimonadophyceae</taxon>
        <taxon>Pyramimonadales</taxon>
        <taxon>Pyramimonadaceae</taxon>
        <taxon>Cymbomonas</taxon>
    </lineage>
</organism>
<evidence type="ECO:0000259" key="6">
    <source>
        <dbReference type="PROSITE" id="PS50808"/>
    </source>
</evidence>
<feature type="compositionally biased region" description="Low complexity" evidence="5">
    <location>
        <begin position="741"/>
        <end position="756"/>
    </location>
</feature>
<evidence type="ECO:0000256" key="5">
    <source>
        <dbReference type="SAM" id="MobiDB-lite"/>
    </source>
</evidence>
<accession>A0AAE0FP38</accession>
<feature type="domain" description="BED-type" evidence="6">
    <location>
        <begin position="663"/>
        <end position="722"/>
    </location>
</feature>
<dbReference type="EMBL" id="LGRX02015521">
    <property type="protein sequence ID" value="KAK3263354.1"/>
    <property type="molecule type" value="Genomic_DNA"/>
</dbReference>
<feature type="region of interest" description="Disordered" evidence="5">
    <location>
        <begin position="729"/>
        <end position="756"/>
    </location>
</feature>
<evidence type="ECO:0000256" key="3">
    <source>
        <dbReference type="ARBA" id="ARBA00022833"/>
    </source>
</evidence>
<evidence type="ECO:0000313" key="8">
    <source>
        <dbReference type="Proteomes" id="UP001190700"/>
    </source>
</evidence>
<dbReference type="PROSITE" id="PS50808">
    <property type="entry name" value="ZF_BED"/>
    <property type="match status" value="1"/>
</dbReference>
<evidence type="ECO:0000256" key="4">
    <source>
        <dbReference type="PROSITE-ProRule" id="PRU00027"/>
    </source>
</evidence>
<dbReference type="GO" id="GO:0008270">
    <property type="term" value="F:zinc ion binding"/>
    <property type="evidence" value="ECO:0007669"/>
    <property type="project" value="UniProtKB-KW"/>
</dbReference>
<sequence length="756" mass="83467">MLLRIVSYVVALPETIVRRFPSGDTRSCAATITVASNEALWAYEFRSDGEPWRLGPQFSLERTAGGAVISGMASRQVLQHTLSGLKTGEHNIEIRVIDQHGQRDATPFSTGWTVHPPTIKILSDIPERAVPNADYWLELKSDAAKYAFEYKINDGAWQLGDAYKKGIRALHGSDNLQGVKFTEFPRAERQRLRMADEGEHTIWLRAIDECGNRGEEISVPFRTAYVTTSIPTKPPSGVISAAEAKFSVQGDTATFGFEYKHNGGPWMKGTKRLLPSSMAAPAVLTGLIDGEHTLQIRAVDGHFRPDYRQHEFSWIVDRTPPVTRPSEGGPKIEGQRVSLEWAPEDASACTFTYSVDGGKWQPTKESTASFTGLDDGEHVVRVRSIDAAGNEEEEGALFKFAVDASPPTTVIAQAPDRFTSDSDARFWLTASERNAHMKYSLDSAPFQDTGPLLEFLQLSEGQHSLRVYSIDLAGNVERETVSFVWNIDRVAPRTVIHAGWGTLEQPRFAVSAQPGEGETQHSLVTYDFEYSLDDGEWVLGEKTLRLGPGYEVRIENLSPGIHTLQARSLDRAGNIDLTPATHVFEIPKPQSSWRAPWRGPETSEKKTESATVADANNSMGKEDSDSSFRIPRRIGMNGFLKGKTLSELRQASDIVEAKKGKTKRRSLAWDHFWVKKNEDTKKISVIVCKLCGPLSEPIPYSGNTSNLRGHLAHSHKDAFCKLCIDEKGDKERPPGPGCSGGSDESSESLPSAGFPE</sequence>
<protein>
    <recommendedName>
        <fullName evidence="6">BED-type domain-containing protein</fullName>
    </recommendedName>
</protein>
<evidence type="ECO:0000256" key="1">
    <source>
        <dbReference type="ARBA" id="ARBA00022723"/>
    </source>
</evidence>
<feature type="region of interest" description="Disordered" evidence="5">
    <location>
        <begin position="590"/>
        <end position="627"/>
    </location>
</feature>
<keyword evidence="1" id="KW-0479">Metal-binding</keyword>
<dbReference type="SUPFAM" id="SSF57667">
    <property type="entry name" value="beta-beta-alpha zinc fingers"/>
    <property type="match status" value="1"/>
</dbReference>
<dbReference type="PANTHER" id="PTHR34677:SF3">
    <property type="entry name" value="BACTERIAL IG-LIKE DOMAIN-CONTAINING PROTEIN"/>
    <property type="match status" value="1"/>
</dbReference>
<keyword evidence="3" id="KW-0862">Zinc</keyword>
<dbReference type="SMART" id="SM00614">
    <property type="entry name" value="ZnF_BED"/>
    <property type="match status" value="1"/>
</dbReference>
<dbReference type="InterPro" id="IPR013783">
    <property type="entry name" value="Ig-like_fold"/>
</dbReference>
<evidence type="ECO:0000256" key="2">
    <source>
        <dbReference type="ARBA" id="ARBA00022771"/>
    </source>
</evidence>
<gene>
    <name evidence="7" type="ORF">CYMTET_27833</name>
</gene>
<reference evidence="7 8" key="1">
    <citation type="journal article" date="2015" name="Genome Biol. Evol.">
        <title>Comparative Genomics of a Bacterivorous Green Alga Reveals Evolutionary Causalities and Consequences of Phago-Mixotrophic Mode of Nutrition.</title>
        <authorList>
            <person name="Burns J.A."/>
            <person name="Paasch A."/>
            <person name="Narechania A."/>
            <person name="Kim E."/>
        </authorList>
    </citation>
    <scope>NUCLEOTIDE SEQUENCE [LARGE SCALE GENOMIC DNA]</scope>
    <source>
        <strain evidence="7 8">PLY_AMNH</strain>
    </source>
</reference>
<keyword evidence="2 4" id="KW-0863">Zinc-finger</keyword>
<dbReference type="Gene3D" id="2.60.40.10">
    <property type="entry name" value="Immunoglobulins"/>
    <property type="match status" value="1"/>
</dbReference>
<name>A0AAE0FP38_9CHLO</name>
<dbReference type="PANTHER" id="PTHR34677">
    <property type="match status" value="1"/>
</dbReference>
<proteinExistence type="predicted"/>
<evidence type="ECO:0000313" key="7">
    <source>
        <dbReference type="EMBL" id="KAK3263354.1"/>
    </source>
</evidence>
<dbReference type="GO" id="GO:0003677">
    <property type="term" value="F:DNA binding"/>
    <property type="evidence" value="ECO:0007669"/>
    <property type="project" value="InterPro"/>
</dbReference>
<dbReference type="InterPro" id="IPR003656">
    <property type="entry name" value="Znf_BED"/>
</dbReference>